<dbReference type="PROSITE" id="PS00137">
    <property type="entry name" value="SUBTILASE_HIS"/>
    <property type="match status" value="1"/>
</dbReference>
<sequence length="1075" mass="116657">MAKTRPGVSSAKPKQGNKELDCYTIRGTNKVVRVGDRVLMRPSDTGKPPYVARIERTESDSRNNVKVRARWYYRPEESLGGRRQFHGAKELFLSDHYDLQSAHTIEGKCVVHTFKNYTKLENVGAEDYYCRFEYKAVTGSFTPDRVAVYCKCEMPYNSDDLMVQCDSCKDWYHPACVGMTIEEAKMLEHFVCFECSEDDLKRSQNGFHASPVDDAKTRCETALAKHEQPDLVLITTRFSLNLSRKNEANGVDMSGASSFAVLPLLFHLLAMSSIASIVEERSIYLILMEGEPVAFHSSGDDLPGQHGRRFDPNSEASKDHAKKLVDSHDKVLQSTLDRGSYNKLYSFKHVLNGFAVHTTPSQAKKLQHVPGVKLVEGDRRTKAMTTYSPQFLGLPQTVWTQEGGDRNAGDGIVIGFVDTGINPFHPSFAYDILNPITSNISHFSGACETGPQFPPFSCNGKIVSARFFLAGAQALTPLNATIDIPSPADAVGHGSHVASTAAGNAGVPVVVNSFFYGRASGMAPRARIAVYKAVYPTVGTIADVVAAIDQAVADGVDILNLSIGPDEPPQDTVTFLSFFDIAMLFARRAGVFVVQAAGNSGPGPSTVLSYSPWAVGAAASRIDRRYLGSLLLGNGLNISGVGLSAPTFGNGSLLYKLVLAKDAINLSGTFPRTPQYVEECQYPEAFDPNVVRDSIVICTFSAGFYNDTSTLTAIIDTARVLRFMGFVLVANPSYGDFIGQPIPYSVSGTLVTKVADAKIISQYYEQQTLRDARGFVTQFNARAAIRDGRFASFGSQAPIVSRFSSRGPDFIDINRNPADVLKPDILAPGHEIWAAWSPLSALDPILTGYNFALISGSSMAAPHIAGIAALIKQKYPSWTPSMIASAMSTTATKFDNNGGVIMAEGFEVGSSYAANNFDFGAGFVNPSRAMDPGLVLSSEFEDYISFLCSMPNIDRFAIRAATGVWCSQSLGHPANLNIPSVTISALRRSLTVKRSFKNVATKPETYVGLAIPPNGTMITLHPPWFTIAPDGTQDLDIEINVTQSTNVFGFGEIILTGSLNHIVRMPVLIRPVSIV</sequence>
<keyword evidence="5" id="KW-0732">Signal</keyword>
<dbReference type="Gene3D" id="3.30.70.80">
    <property type="entry name" value="Peptidase S8 propeptide/proteinase inhibitor I9"/>
    <property type="match status" value="1"/>
</dbReference>
<keyword evidence="6 11" id="KW-0863">Zinc-finger</keyword>
<evidence type="ECO:0000256" key="8">
    <source>
        <dbReference type="ARBA" id="ARBA00022825"/>
    </source>
</evidence>
<dbReference type="SMART" id="SM00439">
    <property type="entry name" value="BAH"/>
    <property type="match status" value="1"/>
</dbReference>
<dbReference type="PROSITE" id="PS00136">
    <property type="entry name" value="SUBTILASE_ASP"/>
    <property type="match status" value="1"/>
</dbReference>
<proteinExistence type="inferred from homology"/>
<dbReference type="Pfam" id="PF05922">
    <property type="entry name" value="Inhibitor_I9"/>
    <property type="match status" value="1"/>
</dbReference>
<evidence type="ECO:0000259" key="14">
    <source>
        <dbReference type="PROSITE" id="PS50016"/>
    </source>
</evidence>
<dbReference type="InterPro" id="IPR036852">
    <property type="entry name" value="Peptidase_S8/S53_dom_sf"/>
</dbReference>
<dbReference type="SUPFAM" id="SSF57903">
    <property type="entry name" value="FYVE/PHD zinc finger"/>
    <property type="match status" value="1"/>
</dbReference>
<dbReference type="InterPro" id="IPR041469">
    <property type="entry name" value="Subtilisin-like_FN3"/>
</dbReference>
<dbReference type="PROSITE" id="PS51038">
    <property type="entry name" value="BAH"/>
    <property type="match status" value="1"/>
</dbReference>
<dbReference type="Gene3D" id="2.30.30.490">
    <property type="match status" value="1"/>
</dbReference>
<evidence type="ECO:0000256" key="4">
    <source>
        <dbReference type="ARBA" id="ARBA00022723"/>
    </source>
</evidence>
<dbReference type="InterPro" id="IPR010259">
    <property type="entry name" value="S8pro/Inhibitor_I9"/>
</dbReference>
<evidence type="ECO:0000256" key="11">
    <source>
        <dbReference type="PROSITE-ProRule" id="PRU00146"/>
    </source>
</evidence>
<dbReference type="InterPro" id="IPR045051">
    <property type="entry name" value="SBT"/>
</dbReference>
<feature type="active site" description="Charge relay system" evidence="12">
    <location>
        <position position="418"/>
    </location>
</feature>
<evidence type="ECO:0000256" key="3">
    <source>
        <dbReference type="ARBA" id="ARBA00022670"/>
    </source>
</evidence>
<dbReference type="InterPro" id="IPR001965">
    <property type="entry name" value="Znf_PHD"/>
</dbReference>
<dbReference type="Proteomes" id="UP001472677">
    <property type="component" value="Unassembled WGS sequence"/>
</dbReference>
<name>A0ABR2FAS8_9ROSI</name>
<dbReference type="EMBL" id="JBBPBM010000007">
    <property type="protein sequence ID" value="KAK8575444.1"/>
    <property type="molecule type" value="Genomic_DNA"/>
</dbReference>
<keyword evidence="4" id="KW-0479">Metal-binding</keyword>
<evidence type="ECO:0000313" key="16">
    <source>
        <dbReference type="EMBL" id="KAK8575444.1"/>
    </source>
</evidence>
<comment type="caution">
    <text evidence="16">The sequence shown here is derived from an EMBL/GenBank/DDBJ whole genome shotgun (WGS) entry which is preliminary data.</text>
</comment>
<dbReference type="InterPro" id="IPR037045">
    <property type="entry name" value="S8pro/Inhibitor_I9_sf"/>
</dbReference>
<keyword evidence="10" id="KW-0325">Glycoprotein</keyword>
<dbReference type="InterPro" id="IPR034197">
    <property type="entry name" value="Peptidases_S8_3"/>
</dbReference>
<dbReference type="InterPro" id="IPR001025">
    <property type="entry name" value="BAH_dom"/>
</dbReference>
<dbReference type="InterPro" id="IPR022398">
    <property type="entry name" value="Peptidase_S8_His-AS"/>
</dbReference>
<dbReference type="PRINTS" id="PR00723">
    <property type="entry name" value="SUBTILISIN"/>
</dbReference>
<keyword evidence="8 12" id="KW-0720">Serine protease</keyword>
<evidence type="ECO:0000256" key="13">
    <source>
        <dbReference type="SAM" id="MobiDB-lite"/>
    </source>
</evidence>
<evidence type="ECO:0000256" key="12">
    <source>
        <dbReference type="PROSITE-ProRule" id="PRU01240"/>
    </source>
</evidence>
<dbReference type="PROSITE" id="PS01359">
    <property type="entry name" value="ZF_PHD_1"/>
    <property type="match status" value="1"/>
</dbReference>
<dbReference type="PROSITE" id="PS51892">
    <property type="entry name" value="SUBTILASE"/>
    <property type="match status" value="1"/>
</dbReference>
<keyword evidence="9" id="KW-0862">Zinc</keyword>
<dbReference type="Gene3D" id="3.30.40.10">
    <property type="entry name" value="Zinc/RING finger domain, C3HC4 (zinc finger)"/>
    <property type="match status" value="1"/>
</dbReference>
<dbReference type="Pfam" id="PF00628">
    <property type="entry name" value="PHD"/>
    <property type="match status" value="1"/>
</dbReference>
<feature type="active site" description="Charge relay system" evidence="12">
    <location>
        <position position="493"/>
    </location>
</feature>
<feature type="domain" description="PHD-type" evidence="14">
    <location>
        <begin position="147"/>
        <end position="198"/>
    </location>
</feature>
<protein>
    <submittedName>
        <fullName evidence="16">Uncharacterized protein</fullName>
    </submittedName>
</protein>
<keyword evidence="3 12" id="KW-0645">Protease</keyword>
<evidence type="ECO:0000256" key="9">
    <source>
        <dbReference type="ARBA" id="ARBA00022833"/>
    </source>
</evidence>
<dbReference type="PROSITE" id="PS50016">
    <property type="entry name" value="ZF_PHD_2"/>
    <property type="match status" value="1"/>
</dbReference>
<feature type="compositionally biased region" description="Basic and acidic residues" evidence="13">
    <location>
        <begin position="308"/>
        <end position="319"/>
    </location>
</feature>
<dbReference type="InterPro" id="IPR043151">
    <property type="entry name" value="BAH_sf"/>
</dbReference>
<keyword evidence="7 12" id="KW-0378">Hydrolase</keyword>
<dbReference type="InterPro" id="IPR011011">
    <property type="entry name" value="Znf_FYVE_PHD"/>
</dbReference>
<gene>
    <name evidence="16" type="ORF">V6N12_063117</name>
</gene>
<evidence type="ECO:0000256" key="2">
    <source>
        <dbReference type="ARBA" id="ARBA00011073"/>
    </source>
</evidence>
<dbReference type="CDD" id="cd02120">
    <property type="entry name" value="PA_subtilisin_like"/>
    <property type="match status" value="1"/>
</dbReference>
<dbReference type="InterPro" id="IPR013083">
    <property type="entry name" value="Znf_RING/FYVE/PHD"/>
</dbReference>
<evidence type="ECO:0000256" key="6">
    <source>
        <dbReference type="ARBA" id="ARBA00022771"/>
    </source>
</evidence>
<accession>A0ABR2FAS8</accession>
<evidence type="ECO:0000256" key="1">
    <source>
        <dbReference type="ARBA" id="ARBA00004613"/>
    </source>
</evidence>
<dbReference type="SUPFAM" id="SSF52743">
    <property type="entry name" value="Subtilisin-like"/>
    <property type="match status" value="1"/>
</dbReference>
<keyword evidence="17" id="KW-1185">Reference proteome</keyword>
<feature type="active site" description="Charge relay system" evidence="12">
    <location>
        <position position="858"/>
    </location>
</feature>
<dbReference type="PANTHER" id="PTHR10795">
    <property type="entry name" value="PROPROTEIN CONVERTASE SUBTILISIN/KEXIN"/>
    <property type="match status" value="1"/>
</dbReference>
<comment type="similarity">
    <text evidence="2 12">Belongs to the peptidase S8 family.</text>
</comment>
<organism evidence="16 17">
    <name type="scientific">Hibiscus sabdariffa</name>
    <name type="common">roselle</name>
    <dbReference type="NCBI Taxonomy" id="183260"/>
    <lineage>
        <taxon>Eukaryota</taxon>
        <taxon>Viridiplantae</taxon>
        <taxon>Streptophyta</taxon>
        <taxon>Embryophyta</taxon>
        <taxon>Tracheophyta</taxon>
        <taxon>Spermatophyta</taxon>
        <taxon>Magnoliopsida</taxon>
        <taxon>eudicotyledons</taxon>
        <taxon>Gunneridae</taxon>
        <taxon>Pentapetalae</taxon>
        <taxon>rosids</taxon>
        <taxon>malvids</taxon>
        <taxon>Malvales</taxon>
        <taxon>Malvaceae</taxon>
        <taxon>Malvoideae</taxon>
        <taxon>Hibiscus</taxon>
    </lineage>
</organism>
<dbReference type="CDD" id="cd04714">
    <property type="entry name" value="BAH_BAHCC1"/>
    <property type="match status" value="1"/>
</dbReference>
<evidence type="ECO:0000256" key="5">
    <source>
        <dbReference type="ARBA" id="ARBA00022729"/>
    </source>
</evidence>
<dbReference type="Gene3D" id="2.60.40.2310">
    <property type="match status" value="1"/>
</dbReference>
<feature type="domain" description="BAH" evidence="15">
    <location>
        <begin position="30"/>
        <end position="145"/>
    </location>
</feature>
<comment type="subcellular location">
    <subcellularLocation>
        <location evidence="1">Secreted</location>
    </subcellularLocation>
</comment>
<dbReference type="InterPro" id="IPR019786">
    <property type="entry name" value="Zinc_finger_PHD-type_CS"/>
</dbReference>
<dbReference type="InterPro" id="IPR015500">
    <property type="entry name" value="Peptidase_S8_subtilisin-rel"/>
</dbReference>
<dbReference type="InterPro" id="IPR019787">
    <property type="entry name" value="Znf_PHD-finger"/>
</dbReference>
<dbReference type="InterPro" id="IPR000209">
    <property type="entry name" value="Peptidase_S8/S53_dom"/>
</dbReference>
<evidence type="ECO:0000313" key="17">
    <source>
        <dbReference type="Proteomes" id="UP001472677"/>
    </source>
</evidence>
<dbReference type="InterPro" id="IPR023827">
    <property type="entry name" value="Peptidase_S8_Asp-AS"/>
</dbReference>
<evidence type="ECO:0000256" key="10">
    <source>
        <dbReference type="ARBA" id="ARBA00023180"/>
    </source>
</evidence>
<dbReference type="Pfam" id="PF00082">
    <property type="entry name" value="Peptidase_S8"/>
    <property type="match status" value="1"/>
</dbReference>
<evidence type="ECO:0000259" key="15">
    <source>
        <dbReference type="PROSITE" id="PS51038"/>
    </source>
</evidence>
<dbReference type="Pfam" id="PF01426">
    <property type="entry name" value="BAH"/>
    <property type="match status" value="1"/>
</dbReference>
<reference evidence="16 17" key="1">
    <citation type="journal article" date="2024" name="G3 (Bethesda)">
        <title>Genome assembly of Hibiscus sabdariffa L. provides insights into metabolisms of medicinal natural products.</title>
        <authorList>
            <person name="Kim T."/>
        </authorList>
    </citation>
    <scope>NUCLEOTIDE SEQUENCE [LARGE SCALE GENOMIC DNA]</scope>
    <source>
        <strain evidence="16">TK-2024</strain>
        <tissue evidence="16">Old leaves</tissue>
    </source>
</reference>
<dbReference type="CDD" id="cd04852">
    <property type="entry name" value="Peptidases_S8_3"/>
    <property type="match status" value="1"/>
</dbReference>
<dbReference type="Gene3D" id="3.50.30.30">
    <property type="match status" value="1"/>
</dbReference>
<evidence type="ECO:0000256" key="7">
    <source>
        <dbReference type="ARBA" id="ARBA00022801"/>
    </source>
</evidence>
<dbReference type="Gene3D" id="3.40.50.200">
    <property type="entry name" value="Peptidase S8/S53 domain"/>
    <property type="match status" value="1"/>
</dbReference>
<dbReference type="Pfam" id="PF17766">
    <property type="entry name" value="fn3_6"/>
    <property type="match status" value="1"/>
</dbReference>
<feature type="region of interest" description="Disordered" evidence="13">
    <location>
        <begin position="297"/>
        <end position="319"/>
    </location>
</feature>
<dbReference type="SMART" id="SM00249">
    <property type="entry name" value="PHD"/>
    <property type="match status" value="1"/>
</dbReference>